<reference evidence="1" key="1">
    <citation type="submission" date="2019-08" db="EMBL/GenBank/DDBJ databases">
        <authorList>
            <person name="Kucharzyk K."/>
            <person name="Murdoch R.W."/>
            <person name="Higgins S."/>
            <person name="Loffler F."/>
        </authorList>
    </citation>
    <scope>NUCLEOTIDE SEQUENCE</scope>
</reference>
<dbReference type="AlphaFoldDB" id="A0A645IQ26"/>
<gene>
    <name evidence="1" type="ORF">SDC9_200784</name>
</gene>
<evidence type="ECO:0000313" key="1">
    <source>
        <dbReference type="EMBL" id="MPN53120.1"/>
    </source>
</evidence>
<sequence>MLGKFGGQGSDVHTIELEAAEGVRYTVPKTVNISRMEDTVKVRFRVGKVFKDSYISVYYDDERVLHRKKIIMAPGEMEDITLDKKKLQEYPDLKKITVKIEKE</sequence>
<proteinExistence type="predicted"/>
<protein>
    <submittedName>
        <fullName evidence="1">Uncharacterized protein</fullName>
    </submittedName>
</protein>
<dbReference type="EMBL" id="VSSQ01119925">
    <property type="protein sequence ID" value="MPN53120.1"/>
    <property type="molecule type" value="Genomic_DNA"/>
</dbReference>
<accession>A0A645IQ26</accession>
<comment type="caution">
    <text evidence="1">The sequence shown here is derived from an EMBL/GenBank/DDBJ whole genome shotgun (WGS) entry which is preliminary data.</text>
</comment>
<organism evidence="1">
    <name type="scientific">bioreactor metagenome</name>
    <dbReference type="NCBI Taxonomy" id="1076179"/>
    <lineage>
        <taxon>unclassified sequences</taxon>
        <taxon>metagenomes</taxon>
        <taxon>ecological metagenomes</taxon>
    </lineage>
</organism>
<name>A0A645IQ26_9ZZZZ</name>